<evidence type="ECO:0000256" key="1">
    <source>
        <dbReference type="SAM" id="MobiDB-lite"/>
    </source>
</evidence>
<protein>
    <submittedName>
        <fullName evidence="2">12251_t:CDS:1</fullName>
    </submittedName>
</protein>
<gene>
    <name evidence="2" type="ORF">AMORRO_LOCUS5481</name>
</gene>
<sequence length="98" mass="10999">SIITSRMTSIEEKAQNGQILSVTDIKEEIIKKKVVAVSKEESATEKQTSTVKETSIEKKKSPRNKVLPTTDSQQQFLSIPNDGKEVVRTPCLKEFIIH</sequence>
<dbReference type="AlphaFoldDB" id="A0A9N9FNK5"/>
<organism evidence="2 3">
    <name type="scientific">Acaulospora morrowiae</name>
    <dbReference type="NCBI Taxonomy" id="94023"/>
    <lineage>
        <taxon>Eukaryota</taxon>
        <taxon>Fungi</taxon>
        <taxon>Fungi incertae sedis</taxon>
        <taxon>Mucoromycota</taxon>
        <taxon>Glomeromycotina</taxon>
        <taxon>Glomeromycetes</taxon>
        <taxon>Diversisporales</taxon>
        <taxon>Acaulosporaceae</taxon>
        <taxon>Acaulospora</taxon>
    </lineage>
</organism>
<feature type="region of interest" description="Disordered" evidence="1">
    <location>
        <begin position="39"/>
        <end position="72"/>
    </location>
</feature>
<comment type="caution">
    <text evidence="2">The sequence shown here is derived from an EMBL/GenBank/DDBJ whole genome shotgun (WGS) entry which is preliminary data.</text>
</comment>
<dbReference type="Proteomes" id="UP000789342">
    <property type="component" value="Unassembled WGS sequence"/>
</dbReference>
<evidence type="ECO:0000313" key="3">
    <source>
        <dbReference type="Proteomes" id="UP000789342"/>
    </source>
</evidence>
<name>A0A9N9FNK5_9GLOM</name>
<accession>A0A9N9FNK5</accession>
<dbReference type="EMBL" id="CAJVPV010003319">
    <property type="protein sequence ID" value="CAG8548986.1"/>
    <property type="molecule type" value="Genomic_DNA"/>
</dbReference>
<keyword evidence="3" id="KW-1185">Reference proteome</keyword>
<reference evidence="2" key="1">
    <citation type="submission" date="2021-06" db="EMBL/GenBank/DDBJ databases">
        <authorList>
            <person name="Kallberg Y."/>
            <person name="Tangrot J."/>
            <person name="Rosling A."/>
        </authorList>
    </citation>
    <scope>NUCLEOTIDE SEQUENCE</scope>
    <source>
        <strain evidence="2">CL551</strain>
    </source>
</reference>
<proteinExistence type="predicted"/>
<evidence type="ECO:0000313" key="2">
    <source>
        <dbReference type="EMBL" id="CAG8548986.1"/>
    </source>
</evidence>
<feature type="non-terminal residue" evidence="2">
    <location>
        <position position="98"/>
    </location>
</feature>